<dbReference type="Proteomes" id="UP000011058">
    <property type="component" value="Chromosome"/>
</dbReference>
<feature type="transmembrane region" description="Helical" evidence="1">
    <location>
        <begin position="12"/>
        <end position="31"/>
    </location>
</feature>
<keyword evidence="1" id="KW-1133">Transmembrane helix</keyword>
<dbReference type="KEGG" id="fae:FAES_4239"/>
<evidence type="ECO:0000313" key="3">
    <source>
        <dbReference type="Proteomes" id="UP000011058"/>
    </source>
</evidence>
<dbReference type="EMBL" id="HE796683">
    <property type="protein sequence ID" value="CCH02239.1"/>
    <property type="molecule type" value="Genomic_DNA"/>
</dbReference>
<dbReference type="OrthoDB" id="6385003at2"/>
<name>I0KDN6_9BACT</name>
<feature type="transmembrane region" description="Helical" evidence="1">
    <location>
        <begin position="69"/>
        <end position="90"/>
    </location>
</feature>
<proteinExistence type="predicted"/>
<organism evidence="2 3">
    <name type="scientific">Fibrella aestuarina BUZ 2</name>
    <dbReference type="NCBI Taxonomy" id="1166018"/>
    <lineage>
        <taxon>Bacteria</taxon>
        <taxon>Pseudomonadati</taxon>
        <taxon>Bacteroidota</taxon>
        <taxon>Cytophagia</taxon>
        <taxon>Cytophagales</taxon>
        <taxon>Spirosomataceae</taxon>
        <taxon>Fibrella</taxon>
    </lineage>
</organism>
<evidence type="ECO:0000256" key="1">
    <source>
        <dbReference type="SAM" id="Phobius"/>
    </source>
</evidence>
<dbReference type="AlphaFoldDB" id="I0KDN6"/>
<reference evidence="2 3" key="1">
    <citation type="journal article" date="2012" name="J. Bacteriol.">
        <title>Genome Sequence of Fibrella aestuarina BUZ 2T, a Filamentous Marine Bacterium.</title>
        <authorList>
            <person name="Filippini M."/>
            <person name="Qi W."/>
            <person name="Blom J."/>
            <person name="Goesmann A."/>
            <person name="Smits T.H."/>
            <person name="Bagheri H.C."/>
        </authorList>
    </citation>
    <scope>NUCLEOTIDE SEQUENCE [LARGE SCALE GENOMIC DNA]</scope>
    <source>
        <strain evidence="3">BUZ 2T</strain>
    </source>
</reference>
<dbReference type="RefSeq" id="WP_015333338.1">
    <property type="nucleotide sequence ID" value="NC_020054.1"/>
</dbReference>
<feature type="transmembrane region" description="Helical" evidence="1">
    <location>
        <begin position="128"/>
        <end position="151"/>
    </location>
</feature>
<dbReference type="STRING" id="1166018.FAES_4239"/>
<keyword evidence="1" id="KW-0472">Membrane</keyword>
<sequence length="166" mass="18473">MRSWFIALSPVSWLHIGFALLALLTGSYILWAPKGTTRHRQVGYLYVGSMLVVLTTAFGIYHLFGHFGIVHWGAVACWLALSGGMAAVWLRTYLRDWLRWHYFGLSASVAGLYTTFIVEATYRLFPAAYFWWTTMGTATLVLTLAGGLIYLNRAVQPAASDSGTGR</sequence>
<evidence type="ECO:0008006" key="4">
    <source>
        <dbReference type="Google" id="ProtNLM"/>
    </source>
</evidence>
<feature type="transmembrane region" description="Helical" evidence="1">
    <location>
        <begin position="102"/>
        <end position="122"/>
    </location>
</feature>
<dbReference type="eggNOG" id="COG5395">
    <property type="taxonomic scope" value="Bacteria"/>
</dbReference>
<gene>
    <name evidence="2" type="ORF">FAES_4239</name>
</gene>
<protein>
    <recommendedName>
        <fullName evidence="4">DUF2306 domain-containing protein</fullName>
    </recommendedName>
</protein>
<dbReference type="HOGENOM" id="CLU_129306_0_0_10"/>
<evidence type="ECO:0000313" key="2">
    <source>
        <dbReference type="EMBL" id="CCH02239.1"/>
    </source>
</evidence>
<accession>I0KDN6</accession>
<keyword evidence="1" id="KW-0812">Transmembrane</keyword>
<feature type="transmembrane region" description="Helical" evidence="1">
    <location>
        <begin position="43"/>
        <end position="63"/>
    </location>
</feature>
<keyword evidence="3" id="KW-1185">Reference proteome</keyword>